<dbReference type="AlphaFoldDB" id="A0AAU0UQ10"/>
<evidence type="ECO:0000259" key="1">
    <source>
        <dbReference type="Pfam" id="PF09989"/>
    </source>
</evidence>
<dbReference type="InterPro" id="IPR018709">
    <property type="entry name" value="CoA_activase_DUF2229"/>
</dbReference>
<proteinExistence type="predicted"/>
<evidence type="ECO:0000313" key="3">
    <source>
        <dbReference type="Proteomes" id="UP001329915"/>
    </source>
</evidence>
<sequence>MKETIGYPTALSYYSYYPFWNAFFTTLGFSVVISPASSKQIIDWGVKETVNDACIPIKLFHGHVMSLKDRVDYLFVPRMVSVDGKTTFCPKFLGLPDMVRWSIPDLPRLIDERIDLKKGARGLLSTCYKIGNFLKQNPARVFYAYLVAQWVHRQYQDNLNRGIFPNKILPSKETGRGLNSIETEIRIAVLGYPYEIYDSYISVNLLQKLNEMGVAVRTVEMLSNKVLGGYRHRLSKNLFWQYSNRVLWATYHYLEKKIDGIIHVSAFGCGPDAMLDKLMQLEAKKHDIPFMTLTLDEHTGEAGVVTRLEAFVDMVRFRRESS</sequence>
<organism evidence="2 3">
    <name type="scientific">Metallumcola ferriviriculae</name>
    <dbReference type="NCBI Taxonomy" id="3039180"/>
    <lineage>
        <taxon>Bacteria</taxon>
        <taxon>Bacillati</taxon>
        <taxon>Bacillota</taxon>
        <taxon>Clostridia</taxon>
        <taxon>Neomoorellales</taxon>
        <taxon>Desulfitibacteraceae</taxon>
        <taxon>Metallumcola</taxon>
    </lineage>
</organism>
<dbReference type="RefSeq" id="WP_366921869.1">
    <property type="nucleotide sequence ID" value="NZ_CP121694.1"/>
</dbReference>
<protein>
    <submittedName>
        <fullName evidence="2">Acyl-CoA dehydratase activase-related protein</fullName>
    </submittedName>
</protein>
<dbReference type="InterPro" id="IPR010327">
    <property type="entry name" value="FldB/FldC_alpha/beta"/>
</dbReference>
<gene>
    <name evidence="2" type="ORF">MFMK1_002287</name>
</gene>
<dbReference type="KEGG" id="dbc:MFMK1_002287"/>
<keyword evidence="3" id="KW-1185">Reference proteome</keyword>
<dbReference type="Pfam" id="PF06050">
    <property type="entry name" value="HGD-D"/>
    <property type="match status" value="1"/>
</dbReference>
<dbReference type="PANTHER" id="PTHR32329:SF2">
    <property type="entry name" value="BIFUNCTIONAL PROTEIN [INCLUDES 2-HYDROXYACYL-COA DEHYDRATASE (N-TER) AND ITS ACTIVATOR DOMAIN (C_TERM)"/>
    <property type="match status" value="1"/>
</dbReference>
<dbReference type="InterPro" id="IPR051805">
    <property type="entry name" value="Dehydratase_Activator_Redct"/>
</dbReference>
<evidence type="ECO:0000313" key="2">
    <source>
        <dbReference type="EMBL" id="WRO22457.1"/>
    </source>
</evidence>
<dbReference type="Proteomes" id="UP001329915">
    <property type="component" value="Chromosome"/>
</dbReference>
<dbReference type="Pfam" id="PF09989">
    <property type="entry name" value="DUF2229"/>
    <property type="match status" value="1"/>
</dbReference>
<dbReference type="EMBL" id="CP121694">
    <property type="protein sequence ID" value="WRO22457.1"/>
    <property type="molecule type" value="Genomic_DNA"/>
</dbReference>
<reference evidence="2 3" key="1">
    <citation type="submission" date="2023-04" db="EMBL/GenBank/DDBJ databases">
        <authorList>
            <person name="Hsu D."/>
        </authorList>
    </citation>
    <scope>NUCLEOTIDE SEQUENCE [LARGE SCALE GENOMIC DNA]</scope>
    <source>
        <strain evidence="2 3">MK1</strain>
    </source>
</reference>
<name>A0AAU0UQ10_9FIRM</name>
<dbReference type="PANTHER" id="PTHR32329">
    <property type="entry name" value="BIFUNCTIONAL PROTEIN [INCLUDES 2-HYDROXYACYL-COA DEHYDRATASE (N-TER) AND ITS ACTIVATOR DOMAIN (C_TERM)-RELATED"/>
    <property type="match status" value="1"/>
</dbReference>
<accession>A0AAU0UQ10</accession>
<dbReference type="Gene3D" id="3.40.50.11900">
    <property type="match status" value="1"/>
</dbReference>
<feature type="domain" description="DUF2229" evidence="1">
    <location>
        <begin position="4"/>
        <end position="222"/>
    </location>
</feature>